<dbReference type="InterPro" id="IPR010836">
    <property type="entry name" value="SapC"/>
</dbReference>
<sequence length="263" mass="29522">MNLVPISPIEHKRHHWRAPTSQDFARDKPLIPLVAAELPKAALAAPIVMTRHQEAWVPQMLMGFETGRNLMIARNGLMIADYTPILMRLYPFRAMTSENGDTVLCFDEGSGLITKDEEATPFFDAHGVLSAPLQRIMDSFRRFEDNRLKTIESCALLGKHDLFEPWPMAIRKTDESVHLIDGLFRVNERALKALKGPQLEELHRGDALALAYCQLLSMNRVSTLVALAGAHQQLDRAPSLDDVGMDTLAKPDAIVFDWDDQGQ</sequence>
<dbReference type="RefSeq" id="WP_025281767.1">
    <property type="nucleotide sequence ID" value="NZ_CP007268.1"/>
</dbReference>
<dbReference type="EMBL" id="CP007268">
    <property type="protein sequence ID" value="AHK80700.1"/>
    <property type="molecule type" value="Genomic_DNA"/>
</dbReference>
<protein>
    <recommendedName>
        <fullName evidence="3">Peptidase</fullName>
    </recommendedName>
</protein>
<accession>W8LA68</accession>
<dbReference type="AlphaFoldDB" id="W8LA68"/>
<dbReference type="Proteomes" id="UP000019442">
    <property type="component" value="Chromosome"/>
</dbReference>
<proteinExistence type="predicted"/>
<name>W8LA68_9GAMM</name>
<dbReference type="OrthoDB" id="9806524at2"/>
<organism evidence="1 2">
    <name type="scientific">Ectothiorhodospira haloalkaliphila</name>
    <dbReference type="NCBI Taxonomy" id="421628"/>
    <lineage>
        <taxon>Bacteria</taxon>
        <taxon>Pseudomonadati</taxon>
        <taxon>Pseudomonadota</taxon>
        <taxon>Gammaproteobacteria</taxon>
        <taxon>Chromatiales</taxon>
        <taxon>Ectothiorhodospiraceae</taxon>
        <taxon>Ectothiorhodospira</taxon>
    </lineage>
</organism>
<dbReference type="Pfam" id="PF07277">
    <property type="entry name" value="SapC"/>
    <property type="match status" value="1"/>
</dbReference>
<gene>
    <name evidence="1" type="ORF">M911_09335</name>
</gene>
<evidence type="ECO:0000313" key="1">
    <source>
        <dbReference type="EMBL" id="AHK80700.1"/>
    </source>
</evidence>
<dbReference type="KEGG" id="hhc:M911_09335"/>
<evidence type="ECO:0000313" key="2">
    <source>
        <dbReference type="Proteomes" id="UP000019442"/>
    </source>
</evidence>
<reference evidence="1 2" key="1">
    <citation type="journal article" date="2014" name="J Genomics">
        <title>Draft Genome Sequence of the Extremely Halophilic Phototrophic Purple Sulfur Bacterium Halorhodospira halochloris.</title>
        <authorList>
            <person name="Singh K.S."/>
            <person name="Kirksey J."/>
            <person name="Hoff W.D."/>
            <person name="Deole R."/>
        </authorList>
    </citation>
    <scope>NUCLEOTIDE SEQUENCE [LARGE SCALE GENOMIC DNA]</scope>
    <source>
        <strain evidence="1 2">A</strain>
    </source>
</reference>
<dbReference type="HOGENOM" id="CLU_074824_1_0_6"/>
<keyword evidence="2" id="KW-1185">Reference proteome</keyword>
<evidence type="ECO:0008006" key="3">
    <source>
        <dbReference type="Google" id="ProtNLM"/>
    </source>
</evidence>
<reference evidence="2" key="2">
    <citation type="submission" date="2014-02" db="EMBL/GenBank/DDBJ databases">
        <title>Draft Genome Sequence of extremely halophilic bacteria Halorhodospira halochloris.</title>
        <authorList>
            <person name="Singh K.S."/>
        </authorList>
    </citation>
    <scope>NUCLEOTIDE SEQUENCE [LARGE SCALE GENOMIC DNA]</scope>
    <source>
        <strain evidence="2">A</strain>
    </source>
</reference>